<dbReference type="Proteomes" id="UP000002366">
    <property type="component" value="Chromosome"/>
</dbReference>
<dbReference type="InterPro" id="IPR019289">
    <property type="entry name" value="Phage_tail_E/E"/>
</dbReference>
<dbReference type="KEGG" id="aco:Amico_1112"/>
<keyword evidence="2" id="KW-1185">Reference proteome</keyword>
<name>D5EFA4_AMICL</name>
<protein>
    <recommendedName>
        <fullName evidence="3">Phage tail assembly protein</fullName>
    </recommendedName>
</protein>
<dbReference type="RefSeq" id="WP_013048499.1">
    <property type="nucleotide sequence ID" value="NC_014011.1"/>
</dbReference>
<dbReference type="AlphaFoldDB" id="D5EFA4"/>
<organism evidence="1 2">
    <name type="scientific">Aminobacterium colombiense (strain DSM 12261 / ALA-1)</name>
    <dbReference type="NCBI Taxonomy" id="572547"/>
    <lineage>
        <taxon>Bacteria</taxon>
        <taxon>Thermotogati</taxon>
        <taxon>Synergistota</taxon>
        <taxon>Synergistia</taxon>
        <taxon>Synergistales</taxon>
        <taxon>Aminobacteriaceae</taxon>
        <taxon>Aminobacterium</taxon>
    </lineage>
</organism>
<dbReference type="EMBL" id="CP001997">
    <property type="protein sequence ID" value="ADE57236.1"/>
    <property type="molecule type" value="Genomic_DNA"/>
</dbReference>
<reference evidence="1 2" key="1">
    <citation type="journal article" date="2010" name="Stand. Genomic Sci.">
        <title>Complete genome sequence of Aminobacterium colombiense type strain (ALA-1).</title>
        <authorList>
            <person name="Chertkov O."/>
            <person name="Sikorski J."/>
            <person name="Brambilla E."/>
            <person name="Lapidus A."/>
            <person name="Copeland A."/>
            <person name="Glavina Del Rio T."/>
            <person name="Nolan M."/>
            <person name="Lucas S."/>
            <person name="Tice H."/>
            <person name="Cheng J.F."/>
            <person name="Han C."/>
            <person name="Detter J.C."/>
            <person name="Bruce D."/>
            <person name="Tapia R."/>
            <person name="Goodwin L."/>
            <person name="Pitluck S."/>
            <person name="Liolios K."/>
            <person name="Ivanova N."/>
            <person name="Mavromatis K."/>
            <person name="Ovchinnikova G."/>
            <person name="Pati A."/>
            <person name="Chen A."/>
            <person name="Palaniappan K."/>
            <person name="Land M."/>
            <person name="Hauser L."/>
            <person name="Chang Y.J."/>
            <person name="Jeffries C.D."/>
            <person name="Spring S."/>
            <person name="Rohde M."/>
            <person name="Goker M."/>
            <person name="Bristow J."/>
            <person name="Eisen J.A."/>
            <person name="Markowitz V."/>
            <person name="Hugenholtz P."/>
            <person name="Kyrpides N.C."/>
            <person name="Klenk H.P."/>
        </authorList>
    </citation>
    <scope>NUCLEOTIDE SEQUENCE [LARGE SCALE GENOMIC DNA]</scope>
    <source>
        <strain evidence="2">DSM 12261 / ALA-1</strain>
    </source>
</reference>
<accession>D5EFA4</accession>
<dbReference type="HOGENOM" id="CLU_161958_1_0_0"/>
<dbReference type="STRING" id="572547.Amico_1112"/>
<sequence length="93" mass="10112">MKHELNKPLTFEGKEYKDINVPLESLTGDDIVVAEREFVATGNAAGVAETSKAFQAYVAARAAKVPVELILSLGAKDFTAITLQVQNFLLMQD</sequence>
<evidence type="ECO:0000313" key="2">
    <source>
        <dbReference type="Proteomes" id="UP000002366"/>
    </source>
</evidence>
<dbReference type="eggNOG" id="ENOG5030NHZ">
    <property type="taxonomic scope" value="Bacteria"/>
</dbReference>
<dbReference type="Pfam" id="PF10109">
    <property type="entry name" value="Phage_TAC_7"/>
    <property type="match status" value="1"/>
</dbReference>
<evidence type="ECO:0008006" key="3">
    <source>
        <dbReference type="Google" id="ProtNLM"/>
    </source>
</evidence>
<dbReference type="OrthoDB" id="80536at2"/>
<gene>
    <name evidence="1" type="ordered locus">Amico_1112</name>
</gene>
<proteinExistence type="predicted"/>
<evidence type="ECO:0000313" key="1">
    <source>
        <dbReference type="EMBL" id="ADE57236.1"/>
    </source>
</evidence>